<evidence type="ECO:0000259" key="5">
    <source>
        <dbReference type="Pfam" id="PF00081"/>
    </source>
</evidence>
<dbReference type="PANTHER" id="PTHR43595">
    <property type="entry name" value="37S RIBOSOMAL PROTEIN S26, MITOCHONDRIAL"/>
    <property type="match status" value="1"/>
</dbReference>
<dbReference type="EMBL" id="UINC01047737">
    <property type="protein sequence ID" value="SVB57370.1"/>
    <property type="molecule type" value="Genomic_DNA"/>
</dbReference>
<dbReference type="EC" id="1.15.1.1" evidence="2"/>
<dbReference type="InterPro" id="IPR001189">
    <property type="entry name" value="Mn/Fe_SOD"/>
</dbReference>
<accession>A0A382F323</accession>
<comment type="similarity">
    <text evidence="1">Belongs to the iron/manganese superoxide dismutase family.</text>
</comment>
<dbReference type="AlphaFoldDB" id="A0A382F323"/>
<organism evidence="6">
    <name type="scientific">marine metagenome</name>
    <dbReference type="NCBI Taxonomy" id="408172"/>
    <lineage>
        <taxon>unclassified sequences</taxon>
        <taxon>metagenomes</taxon>
        <taxon>ecological metagenomes</taxon>
    </lineage>
</organism>
<keyword evidence="3" id="KW-0479">Metal-binding</keyword>
<evidence type="ECO:0000256" key="1">
    <source>
        <dbReference type="ARBA" id="ARBA00008714"/>
    </source>
</evidence>
<dbReference type="GO" id="GO:0005737">
    <property type="term" value="C:cytoplasm"/>
    <property type="evidence" value="ECO:0007669"/>
    <property type="project" value="TreeGrafter"/>
</dbReference>
<dbReference type="Pfam" id="PF00081">
    <property type="entry name" value="Sod_Fe_N"/>
    <property type="match status" value="1"/>
</dbReference>
<proteinExistence type="inferred from homology"/>
<feature type="domain" description="Manganese/iron superoxide dismutase N-terminal" evidence="5">
    <location>
        <begin position="3"/>
        <end position="92"/>
    </location>
</feature>
<dbReference type="SUPFAM" id="SSF46609">
    <property type="entry name" value="Fe,Mn superoxide dismutase (SOD), N-terminal domain"/>
    <property type="match status" value="1"/>
</dbReference>
<dbReference type="FunFam" id="1.10.287.990:FF:000001">
    <property type="entry name" value="Superoxide dismutase"/>
    <property type="match status" value="1"/>
</dbReference>
<evidence type="ECO:0000256" key="3">
    <source>
        <dbReference type="ARBA" id="ARBA00022723"/>
    </source>
</evidence>
<protein>
    <recommendedName>
        <fullName evidence="2">superoxide dismutase</fullName>
        <ecNumber evidence="2">1.15.1.1</ecNumber>
    </recommendedName>
</protein>
<dbReference type="PRINTS" id="PR01703">
    <property type="entry name" value="MNSODISMTASE"/>
</dbReference>
<gene>
    <name evidence="6" type="ORF">METZ01_LOCUS210224</name>
</gene>
<reference evidence="6" key="1">
    <citation type="submission" date="2018-05" db="EMBL/GenBank/DDBJ databases">
        <authorList>
            <person name="Lanie J.A."/>
            <person name="Ng W.-L."/>
            <person name="Kazmierczak K.M."/>
            <person name="Andrzejewski T.M."/>
            <person name="Davidsen T.M."/>
            <person name="Wayne K.J."/>
            <person name="Tettelin H."/>
            <person name="Glass J.I."/>
            <person name="Rusch D."/>
            <person name="Podicherti R."/>
            <person name="Tsui H.-C.T."/>
            <person name="Winkler M.E."/>
        </authorList>
    </citation>
    <scope>NUCLEOTIDE SEQUENCE</scope>
</reference>
<evidence type="ECO:0000256" key="4">
    <source>
        <dbReference type="ARBA" id="ARBA00023002"/>
    </source>
</evidence>
<name>A0A382F323_9ZZZZ</name>
<sequence>MGKYTLPEMPYAYDALEPHIDARTMEIHHTKHHQKYTDGMNGALEKLSPELQSKDIADILSNISDVPDDIRGAINFNGGGYDNHKLFWNNMKPNG</sequence>
<keyword evidence="4" id="KW-0560">Oxidoreductase</keyword>
<dbReference type="GO" id="GO:0004784">
    <property type="term" value="F:superoxide dismutase activity"/>
    <property type="evidence" value="ECO:0007669"/>
    <property type="project" value="UniProtKB-EC"/>
</dbReference>
<dbReference type="InterPro" id="IPR019831">
    <property type="entry name" value="Mn/Fe_SOD_N"/>
</dbReference>
<dbReference type="PANTHER" id="PTHR43595:SF2">
    <property type="entry name" value="SMALL RIBOSOMAL SUBUNIT PROTEIN MS42"/>
    <property type="match status" value="1"/>
</dbReference>
<dbReference type="GO" id="GO:0046872">
    <property type="term" value="F:metal ion binding"/>
    <property type="evidence" value="ECO:0007669"/>
    <property type="project" value="UniProtKB-KW"/>
</dbReference>
<feature type="non-terminal residue" evidence="6">
    <location>
        <position position="95"/>
    </location>
</feature>
<evidence type="ECO:0000256" key="2">
    <source>
        <dbReference type="ARBA" id="ARBA00012682"/>
    </source>
</evidence>
<dbReference type="InterPro" id="IPR036324">
    <property type="entry name" value="Mn/Fe_SOD_N_sf"/>
</dbReference>
<dbReference type="Gene3D" id="1.10.287.990">
    <property type="entry name" value="Fe,Mn superoxide dismutase (SOD) domain"/>
    <property type="match status" value="1"/>
</dbReference>
<evidence type="ECO:0000313" key="6">
    <source>
        <dbReference type="EMBL" id="SVB57370.1"/>
    </source>
</evidence>